<dbReference type="PANTHER" id="PTHR13257:SF0">
    <property type="entry name" value="NUCLEAR PORE COMPLEX PROTEIN NUP88"/>
    <property type="match status" value="1"/>
</dbReference>
<comment type="subcellular location">
    <subcellularLocation>
        <location evidence="1">Nucleus</location>
        <location evidence="1">Nuclear pore complex</location>
    </subcellularLocation>
</comment>
<evidence type="ECO:0000256" key="1">
    <source>
        <dbReference type="ARBA" id="ARBA00004567"/>
    </source>
</evidence>
<evidence type="ECO:0000256" key="3">
    <source>
        <dbReference type="ARBA" id="ARBA00022816"/>
    </source>
</evidence>
<keyword evidence="6" id="KW-0906">Nuclear pore complex</keyword>
<dbReference type="EMBL" id="LVLJ01003744">
    <property type="protein sequence ID" value="OAE19887.1"/>
    <property type="molecule type" value="Genomic_DNA"/>
</dbReference>
<dbReference type="Gene3D" id="2.130.10.10">
    <property type="entry name" value="YVTN repeat-like/Quinoprotein amine dehydrogenase"/>
    <property type="match status" value="1"/>
</dbReference>
<keyword evidence="7" id="KW-0539">Nucleus</keyword>
<dbReference type="PANTHER" id="PTHR13257">
    <property type="entry name" value="NUCLEOPORIN NUP84-RELATED"/>
    <property type="match status" value="1"/>
</dbReference>
<dbReference type="InterPro" id="IPR037700">
    <property type="entry name" value="NUP88/NUP82"/>
</dbReference>
<dbReference type="GO" id="GO:0000056">
    <property type="term" value="P:ribosomal small subunit export from nucleus"/>
    <property type="evidence" value="ECO:0007669"/>
    <property type="project" value="InterPro"/>
</dbReference>
<organism evidence="10 11">
    <name type="scientific">Marchantia polymorpha subsp. ruderalis</name>
    <dbReference type="NCBI Taxonomy" id="1480154"/>
    <lineage>
        <taxon>Eukaryota</taxon>
        <taxon>Viridiplantae</taxon>
        <taxon>Streptophyta</taxon>
        <taxon>Embryophyta</taxon>
        <taxon>Marchantiophyta</taxon>
        <taxon>Marchantiopsida</taxon>
        <taxon>Marchantiidae</taxon>
        <taxon>Marchantiales</taxon>
        <taxon>Marchantiaceae</taxon>
        <taxon>Marchantia</taxon>
    </lineage>
</organism>
<evidence type="ECO:0000313" key="11">
    <source>
        <dbReference type="Proteomes" id="UP000077202"/>
    </source>
</evidence>
<proteinExistence type="predicted"/>
<dbReference type="SUPFAM" id="SSF50978">
    <property type="entry name" value="WD40 repeat-like"/>
    <property type="match status" value="1"/>
</dbReference>
<dbReference type="GO" id="GO:0005643">
    <property type="term" value="C:nuclear pore"/>
    <property type="evidence" value="ECO:0007669"/>
    <property type="project" value="UniProtKB-SubCell"/>
</dbReference>
<evidence type="ECO:0000256" key="7">
    <source>
        <dbReference type="ARBA" id="ARBA00023242"/>
    </source>
</evidence>
<evidence type="ECO:0000256" key="2">
    <source>
        <dbReference type="ARBA" id="ARBA00022448"/>
    </source>
</evidence>
<dbReference type="AlphaFoldDB" id="A0A176VH37"/>
<comment type="caution">
    <text evidence="10">The sequence shown here is derived from an EMBL/GenBank/DDBJ whole genome shotgun (WGS) entry which is preliminary data.</text>
</comment>
<dbReference type="GO" id="GO:0017056">
    <property type="term" value="F:structural constituent of nuclear pore"/>
    <property type="evidence" value="ECO:0007669"/>
    <property type="project" value="InterPro"/>
</dbReference>
<evidence type="ECO:0000256" key="6">
    <source>
        <dbReference type="ARBA" id="ARBA00023132"/>
    </source>
</evidence>
<evidence type="ECO:0000256" key="4">
    <source>
        <dbReference type="ARBA" id="ARBA00022927"/>
    </source>
</evidence>
<feature type="compositionally biased region" description="Acidic residues" evidence="9">
    <location>
        <begin position="13"/>
        <end position="24"/>
    </location>
</feature>
<evidence type="ECO:0000313" key="10">
    <source>
        <dbReference type="EMBL" id="OAE19887.1"/>
    </source>
</evidence>
<dbReference type="Pfam" id="PF10168">
    <property type="entry name" value="Nup88"/>
    <property type="match status" value="2"/>
</dbReference>
<feature type="compositionally biased region" description="Basic and acidic residues" evidence="9">
    <location>
        <begin position="25"/>
        <end position="50"/>
    </location>
</feature>
<evidence type="ECO:0000256" key="5">
    <source>
        <dbReference type="ARBA" id="ARBA00023010"/>
    </source>
</evidence>
<accession>A0A176VH37</accession>
<gene>
    <name evidence="10" type="ORF">AXG93_1130s1400</name>
</gene>
<keyword evidence="5" id="KW-0811">Translocation</keyword>
<keyword evidence="8" id="KW-0175">Coiled coil</keyword>
<feature type="coiled-coil region" evidence="8">
    <location>
        <begin position="698"/>
        <end position="739"/>
    </location>
</feature>
<name>A0A176VH37_MARPO</name>
<evidence type="ECO:0000256" key="8">
    <source>
        <dbReference type="SAM" id="Coils"/>
    </source>
</evidence>
<feature type="region of interest" description="Disordered" evidence="9">
    <location>
        <begin position="1"/>
        <end position="50"/>
    </location>
</feature>
<sequence>MRSDMQRVRSYSDDDSEEEEEEEEERRGNERKSARKGYEQPNDRKSSYEKVEGHQIFKHAKVASHVLQKDILEGSRTRISTNLIAHDTHGRLYVWDSEEKLLRFVEVQRSDFLHSFGDDSGTILATKDSKTVQLSSPVDFQVLHLAFNRTGRSLVLVGDGSLMVVNLLAPSSTSSSGVCRVQKVGADRIFSRGNGQWLRILQVAWHPYSDSHLGVLSSDGCFRLFDLSLNAESAEQEYHLQPSSTKNPGFSSLVRAISFSFGGEHLWDRFTVFVLYNDGSLYALCPIVPFGGMFNAAAVEELAKYAGQLGSMDSPGSTKSESSSLAAAWLEAVFPGLNSLGHPLPGESLGGSIVLKAHAYVPIHASLLLQGPFATLCRKTEGDDGNGYLEQTDCEPCHAVGLLYNVVGKDSILAISTQDGQVQLYVLADEIEPNWSVGKLPRILADDKGHILAVGMLVEASKNANSLDLHPEELRGVCQGQLPPLLRLAFVDLALQPAVLEAGPVVLFSDPVVPERLYCQHPAGIDAILLQWLPFSIQSANKPCNGAPPPAVFPLLDICPTGLTVPRPLLGAVLILDSLGESWIVAVTANCECAVVNMKPQITLPEPLVLGENLLEEQDRGTVELGVFQMMSKELLLGPKDIPITQLTSMGAPLTVDSIEGRALLHDQCKLLHEKYIEYAHRVYVELTSHRSRLYEIVHEQTRQLKSAESKLRQAQKESAFLTSRLQQIMSKNRDLEQRVKRCCTLPGVSEKPLTATEQELKRQLDTMRFQDLDIYNTAVETLSVRAERLLSTQNALAKMPSPGQRKSDRGRIPDSQMRRLKLAVDHLSHLVEDSTLKVKVIDDSVSHRELLKDRVVMILEETAGALASVLECALYLERGAGTNATARRLRELGQRVRESFVSPSAFLKMVASCPCYRSIPRSSTKAKEKERLDQLWTAIEEKSDFCFLAIANGFLWKFLKSERGDDATNGKMRRWNKGQRLGLAYSVIGFPLHCGEEGSEWKSPRMGNAPVNPGSLLY</sequence>
<dbReference type="GO" id="GO:0006406">
    <property type="term" value="P:mRNA export from nucleus"/>
    <property type="evidence" value="ECO:0007669"/>
    <property type="project" value="TreeGrafter"/>
</dbReference>
<protein>
    <submittedName>
        <fullName evidence="10">Uncharacterized protein</fullName>
    </submittedName>
</protein>
<dbReference type="InterPro" id="IPR019321">
    <property type="entry name" value="Nucleoporin_Nup88"/>
</dbReference>
<dbReference type="Proteomes" id="UP000077202">
    <property type="component" value="Unassembled WGS sequence"/>
</dbReference>
<keyword evidence="2" id="KW-0813">Transport</keyword>
<dbReference type="InterPro" id="IPR015943">
    <property type="entry name" value="WD40/YVTN_repeat-like_dom_sf"/>
</dbReference>
<dbReference type="GO" id="GO:0006606">
    <property type="term" value="P:protein import into nucleus"/>
    <property type="evidence" value="ECO:0007669"/>
    <property type="project" value="TreeGrafter"/>
</dbReference>
<dbReference type="InterPro" id="IPR036322">
    <property type="entry name" value="WD40_repeat_dom_sf"/>
</dbReference>
<keyword evidence="11" id="KW-1185">Reference proteome</keyword>
<reference evidence="10" key="1">
    <citation type="submission" date="2016-03" db="EMBL/GenBank/DDBJ databases">
        <title>Mechanisms controlling the formation of the plant cell surface in tip-growing cells are functionally conserved among land plants.</title>
        <authorList>
            <person name="Honkanen S."/>
            <person name="Jones V.A."/>
            <person name="Morieri G."/>
            <person name="Champion C."/>
            <person name="Hetherington A.J."/>
            <person name="Kelly S."/>
            <person name="Saint-Marcoux D."/>
            <person name="Proust H."/>
            <person name="Prescott H."/>
            <person name="Dolan L."/>
        </authorList>
    </citation>
    <scope>NUCLEOTIDE SEQUENCE [LARGE SCALE GENOMIC DNA]</scope>
    <source>
        <tissue evidence="10">Whole gametophyte</tissue>
    </source>
</reference>
<feature type="compositionally biased region" description="Basic and acidic residues" evidence="9">
    <location>
        <begin position="1"/>
        <end position="12"/>
    </location>
</feature>
<evidence type="ECO:0000256" key="9">
    <source>
        <dbReference type="SAM" id="MobiDB-lite"/>
    </source>
</evidence>
<dbReference type="GO" id="GO:0000055">
    <property type="term" value="P:ribosomal large subunit export from nucleus"/>
    <property type="evidence" value="ECO:0007669"/>
    <property type="project" value="InterPro"/>
</dbReference>
<keyword evidence="3" id="KW-0509">mRNA transport</keyword>
<keyword evidence="4" id="KW-0653">Protein transport</keyword>